<dbReference type="Pfam" id="PF13923">
    <property type="entry name" value="zf-C3HC4_2"/>
    <property type="match status" value="1"/>
</dbReference>
<evidence type="ECO:0000313" key="6">
    <source>
        <dbReference type="EMBL" id="KAG7173315.1"/>
    </source>
</evidence>
<dbReference type="InterPro" id="IPR031824">
    <property type="entry name" value="RNF220_mid"/>
</dbReference>
<evidence type="ECO:0000256" key="1">
    <source>
        <dbReference type="ARBA" id="ARBA00022771"/>
    </source>
</evidence>
<feature type="domain" description="RING-type" evidence="5">
    <location>
        <begin position="283"/>
        <end position="322"/>
    </location>
</feature>
<evidence type="ECO:0000256" key="4">
    <source>
        <dbReference type="SAM" id="MobiDB-lite"/>
    </source>
</evidence>
<evidence type="ECO:0000313" key="7">
    <source>
        <dbReference type="Proteomes" id="UP000747542"/>
    </source>
</evidence>
<dbReference type="PANTHER" id="PTHR13459">
    <property type="entry name" value="E3 UBIQUITIN-PROTEIN LIGASE RNF220 ISOFORM X1"/>
    <property type="match status" value="1"/>
</dbReference>
<dbReference type="InterPro" id="IPR052443">
    <property type="entry name" value="E3_ubiq-ligase_RNF220-like"/>
</dbReference>
<reference evidence="6" key="1">
    <citation type="journal article" date="2021" name="Sci. Adv.">
        <title>The American lobster genome reveals insights on longevity, neural, and immune adaptations.</title>
        <authorList>
            <person name="Polinski J.M."/>
            <person name="Zimin A.V."/>
            <person name="Clark K.F."/>
            <person name="Kohn A.B."/>
            <person name="Sadowski N."/>
            <person name="Timp W."/>
            <person name="Ptitsyn A."/>
            <person name="Khanna P."/>
            <person name="Romanova D.Y."/>
            <person name="Williams P."/>
            <person name="Greenwood S.J."/>
            <person name="Moroz L.L."/>
            <person name="Walt D.R."/>
            <person name="Bodnar A.G."/>
        </authorList>
    </citation>
    <scope>NUCLEOTIDE SEQUENCE</scope>
    <source>
        <strain evidence="6">GMGI-L3</strain>
    </source>
</reference>
<evidence type="ECO:0000256" key="2">
    <source>
        <dbReference type="ARBA" id="ARBA00022833"/>
    </source>
</evidence>
<feature type="compositionally biased region" description="Gly residues" evidence="4">
    <location>
        <begin position="240"/>
        <end position="250"/>
    </location>
</feature>
<dbReference type="PROSITE" id="PS50089">
    <property type="entry name" value="ZF_RING_2"/>
    <property type="match status" value="1"/>
</dbReference>
<evidence type="ECO:0000259" key="5">
    <source>
        <dbReference type="PROSITE" id="PS50089"/>
    </source>
</evidence>
<dbReference type="SUPFAM" id="SSF57850">
    <property type="entry name" value="RING/U-box"/>
    <property type="match status" value="1"/>
</dbReference>
<dbReference type="InterPro" id="IPR013083">
    <property type="entry name" value="Znf_RING/FYVE/PHD"/>
</dbReference>
<name>A0A8J5N4T0_HOMAM</name>
<feature type="compositionally biased region" description="Basic and acidic residues" evidence="4">
    <location>
        <begin position="222"/>
        <end position="235"/>
    </location>
</feature>
<feature type="region of interest" description="Disordered" evidence="4">
    <location>
        <begin position="222"/>
        <end position="253"/>
    </location>
</feature>
<dbReference type="PANTHER" id="PTHR13459:SF1">
    <property type="entry name" value="E3 UBIQUITIN-PROTEIN LIGASE RNF220 ISOFORM X1"/>
    <property type="match status" value="1"/>
</dbReference>
<organism evidence="6 7">
    <name type="scientific">Homarus americanus</name>
    <name type="common">American lobster</name>
    <dbReference type="NCBI Taxonomy" id="6706"/>
    <lineage>
        <taxon>Eukaryota</taxon>
        <taxon>Metazoa</taxon>
        <taxon>Ecdysozoa</taxon>
        <taxon>Arthropoda</taxon>
        <taxon>Crustacea</taxon>
        <taxon>Multicrustacea</taxon>
        <taxon>Malacostraca</taxon>
        <taxon>Eumalacostraca</taxon>
        <taxon>Eucarida</taxon>
        <taxon>Decapoda</taxon>
        <taxon>Pleocyemata</taxon>
        <taxon>Astacidea</taxon>
        <taxon>Nephropoidea</taxon>
        <taxon>Nephropidae</taxon>
        <taxon>Homarus</taxon>
    </lineage>
</organism>
<dbReference type="InterPro" id="IPR001841">
    <property type="entry name" value="Znf_RING"/>
</dbReference>
<keyword evidence="1 3" id="KW-0863">Zinc-finger</keyword>
<accession>A0A8J5N4T0</accession>
<comment type="caution">
    <text evidence="6">The sequence shown here is derived from an EMBL/GenBank/DDBJ whole genome shotgun (WGS) entry which is preliminary data.</text>
</comment>
<dbReference type="Gene3D" id="3.30.40.10">
    <property type="entry name" value="Zinc/RING finger domain, C3HC4 (zinc finger)"/>
    <property type="match status" value="1"/>
</dbReference>
<evidence type="ECO:0000256" key="3">
    <source>
        <dbReference type="PROSITE-ProRule" id="PRU00175"/>
    </source>
</evidence>
<sequence length="335" mass="36324">MVGRKPRPGESWCPVCGVTLRPGELETHLTHELDKLVRLPQSRPLSQRTPTPTTSTPTTSTTPTPSSSSAVTSVAASVTSPLSPHPVHARARDPGWDTYQRVRANRQVRLRAKKRRSGRSDECGPACPVCGERVSAATPEDLHAHVESCLRRSGGVLSGLLQGGGEDEVVDVEGDGPYEEYEWCGQRRVRASSLLRPQPPLLVALRGAPDCHKINLFFTTPADRHREGGSERSGDSEMTSGGGVMEGSDGGSRVEPMSVELEALKEKVRVLERDGAAPSKFLCLVCQTEYDRPAVSVVCWHVLCEACWAHTLGVKSECPQCSQSVSPEDLRPIHL</sequence>
<keyword evidence="1 3" id="KW-0479">Metal-binding</keyword>
<protein>
    <submittedName>
        <fullName evidence="6">E3 ubiquitin-protein ligase RNF220-like</fullName>
    </submittedName>
</protein>
<dbReference type="GO" id="GO:0008270">
    <property type="term" value="F:zinc ion binding"/>
    <property type="evidence" value="ECO:0007669"/>
    <property type="project" value="UniProtKB-KW"/>
</dbReference>
<dbReference type="Proteomes" id="UP000747542">
    <property type="component" value="Unassembled WGS sequence"/>
</dbReference>
<keyword evidence="2" id="KW-0862">Zinc</keyword>
<keyword evidence="7" id="KW-1185">Reference proteome</keyword>
<dbReference type="EMBL" id="JAHLQT010010089">
    <property type="protein sequence ID" value="KAG7173315.1"/>
    <property type="molecule type" value="Genomic_DNA"/>
</dbReference>
<dbReference type="Pfam" id="PF15926">
    <property type="entry name" value="RNF220"/>
    <property type="match status" value="1"/>
</dbReference>
<gene>
    <name evidence="6" type="primary">Rnf220-L</name>
    <name evidence="6" type="ORF">Hamer_G022669</name>
</gene>
<dbReference type="AlphaFoldDB" id="A0A8J5N4T0"/>
<dbReference type="GO" id="GO:0061630">
    <property type="term" value="F:ubiquitin protein ligase activity"/>
    <property type="evidence" value="ECO:0007669"/>
    <property type="project" value="TreeGrafter"/>
</dbReference>
<feature type="region of interest" description="Disordered" evidence="4">
    <location>
        <begin position="37"/>
        <end position="102"/>
    </location>
</feature>
<feature type="compositionally biased region" description="Low complexity" evidence="4">
    <location>
        <begin position="49"/>
        <end position="81"/>
    </location>
</feature>
<dbReference type="GO" id="GO:0016567">
    <property type="term" value="P:protein ubiquitination"/>
    <property type="evidence" value="ECO:0007669"/>
    <property type="project" value="TreeGrafter"/>
</dbReference>
<proteinExistence type="predicted"/>